<evidence type="ECO:0000313" key="1">
    <source>
        <dbReference type="EMBL" id="STS89254.1"/>
    </source>
</evidence>
<proteinExistence type="predicted"/>
<dbReference type="Gene3D" id="1.25.40.10">
    <property type="entry name" value="Tetratricopeptide repeat domain"/>
    <property type="match status" value="1"/>
</dbReference>
<comment type="caution">
    <text evidence="1">The sequence shown here is derived from an EMBL/GenBank/DDBJ whole genome shotgun (WGS) entry which is preliminary data.</text>
</comment>
<accession>A0A7H4MG04</accession>
<dbReference type="AlphaFoldDB" id="A0A7H4MG04"/>
<dbReference type="Proteomes" id="UP000254545">
    <property type="component" value="Unassembled WGS sequence"/>
</dbReference>
<dbReference type="InterPro" id="IPR011990">
    <property type="entry name" value="TPR-like_helical_dom_sf"/>
</dbReference>
<protein>
    <submittedName>
        <fullName evidence="1">Tol-pal system protein YbgF</fullName>
    </submittedName>
</protein>
<organism evidence="1 2">
    <name type="scientific">Klebsiella variicola</name>
    <dbReference type="NCBI Taxonomy" id="244366"/>
    <lineage>
        <taxon>Bacteria</taxon>
        <taxon>Pseudomonadati</taxon>
        <taxon>Pseudomonadota</taxon>
        <taxon>Gammaproteobacteria</taxon>
        <taxon>Enterobacterales</taxon>
        <taxon>Enterobacteriaceae</taxon>
        <taxon>Klebsiella/Raoultella group</taxon>
        <taxon>Klebsiella</taxon>
        <taxon>Klebsiella pneumoniae complex</taxon>
    </lineage>
</organism>
<evidence type="ECO:0000313" key="2">
    <source>
        <dbReference type="Proteomes" id="UP000254545"/>
    </source>
</evidence>
<gene>
    <name evidence="1" type="primary">ygbF_2</name>
    <name evidence="1" type="ORF">NCTC9177_03126</name>
</gene>
<sequence length="63" mass="7158">MRRFTSPRWVKNYPKSPKAPDAMFKVGVIMQDKGDTAKAKAVYQQVISKFPGHRRCETSAKTS</sequence>
<reference evidence="1 2" key="1">
    <citation type="submission" date="2018-06" db="EMBL/GenBank/DDBJ databases">
        <authorList>
            <consortium name="Pathogen Informatics"/>
            <person name="Doyle S."/>
        </authorList>
    </citation>
    <scope>NUCLEOTIDE SEQUENCE [LARGE SCALE GENOMIC DNA]</scope>
    <source>
        <strain evidence="1 2">NCTC9177</strain>
    </source>
</reference>
<dbReference type="InterPro" id="IPR019734">
    <property type="entry name" value="TPR_rpt"/>
</dbReference>
<dbReference type="EMBL" id="UGKR01000003">
    <property type="protein sequence ID" value="STS89254.1"/>
    <property type="molecule type" value="Genomic_DNA"/>
</dbReference>
<name>A0A7H4MG04_KLEVA</name>
<dbReference type="Pfam" id="PF13174">
    <property type="entry name" value="TPR_6"/>
    <property type="match status" value="1"/>
</dbReference>